<gene>
    <name evidence="5" type="ORF">ECRASSUSDP1_LOCUS23417</name>
</gene>
<dbReference type="PROSITE" id="PS50222">
    <property type="entry name" value="EF_HAND_2"/>
    <property type="match status" value="2"/>
</dbReference>
<keyword evidence="2" id="KW-0106">Calcium</keyword>
<dbReference type="PROSITE" id="PS00018">
    <property type="entry name" value="EF_HAND_1"/>
    <property type="match status" value="2"/>
</dbReference>
<feature type="domain" description="EF-hand" evidence="4">
    <location>
        <begin position="6"/>
        <end position="41"/>
    </location>
</feature>
<accession>A0AAD2D714</accession>
<dbReference type="FunFam" id="1.10.238.10:FF:000003">
    <property type="entry name" value="Calmodulin A"/>
    <property type="match status" value="1"/>
</dbReference>
<dbReference type="Proteomes" id="UP001295684">
    <property type="component" value="Unassembled WGS sequence"/>
</dbReference>
<dbReference type="PANTHER" id="PTHR23050">
    <property type="entry name" value="CALCIUM BINDING PROTEIN"/>
    <property type="match status" value="1"/>
</dbReference>
<dbReference type="InterPro" id="IPR018247">
    <property type="entry name" value="EF_Hand_1_Ca_BS"/>
</dbReference>
<keyword evidence="6" id="KW-1185">Reference proteome</keyword>
<dbReference type="InterPro" id="IPR002048">
    <property type="entry name" value="EF_hand_dom"/>
</dbReference>
<dbReference type="CDD" id="cd00051">
    <property type="entry name" value="EFh"/>
    <property type="match status" value="1"/>
</dbReference>
<evidence type="ECO:0000313" key="6">
    <source>
        <dbReference type="Proteomes" id="UP001295684"/>
    </source>
</evidence>
<dbReference type="AlphaFoldDB" id="A0AAD2D714"/>
<comment type="caution">
    <text evidence="5">The sequence shown here is derived from an EMBL/GenBank/DDBJ whole genome shotgun (WGS) entry which is preliminary data.</text>
</comment>
<dbReference type="GO" id="GO:0005509">
    <property type="term" value="F:calcium ion binding"/>
    <property type="evidence" value="ECO:0007669"/>
    <property type="project" value="InterPro"/>
</dbReference>
<feature type="region of interest" description="Disordered" evidence="3">
    <location>
        <begin position="1"/>
        <end position="27"/>
    </location>
</feature>
<keyword evidence="1" id="KW-0677">Repeat</keyword>
<evidence type="ECO:0000256" key="3">
    <source>
        <dbReference type="SAM" id="MobiDB-lite"/>
    </source>
</evidence>
<organism evidence="5 6">
    <name type="scientific">Euplotes crassus</name>
    <dbReference type="NCBI Taxonomy" id="5936"/>
    <lineage>
        <taxon>Eukaryota</taxon>
        <taxon>Sar</taxon>
        <taxon>Alveolata</taxon>
        <taxon>Ciliophora</taxon>
        <taxon>Intramacronucleata</taxon>
        <taxon>Spirotrichea</taxon>
        <taxon>Hypotrichia</taxon>
        <taxon>Euplotida</taxon>
        <taxon>Euplotidae</taxon>
        <taxon>Moneuplotes</taxon>
    </lineage>
</organism>
<sequence length="75" mass="8194">MDGQEISEGDIRAAFDSFDENGDGSISKSEIEKVCQTLGVDADDSEISKLLNDADTDGDQKISYEEFKNAIQKES</sequence>
<proteinExistence type="predicted"/>
<protein>
    <recommendedName>
        <fullName evidence="4">EF-hand domain-containing protein</fullName>
    </recommendedName>
</protein>
<evidence type="ECO:0000256" key="1">
    <source>
        <dbReference type="ARBA" id="ARBA00022737"/>
    </source>
</evidence>
<dbReference type="SUPFAM" id="SSF47473">
    <property type="entry name" value="EF-hand"/>
    <property type="match status" value="1"/>
</dbReference>
<dbReference type="Gene3D" id="1.10.238.10">
    <property type="entry name" value="EF-hand"/>
    <property type="match status" value="1"/>
</dbReference>
<dbReference type="EMBL" id="CAMPGE010024086">
    <property type="protein sequence ID" value="CAI2381951.1"/>
    <property type="molecule type" value="Genomic_DNA"/>
</dbReference>
<evidence type="ECO:0000256" key="2">
    <source>
        <dbReference type="ARBA" id="ARBA00022837"/>
    </source>
</evidence>
<feature type="domain" description="EF-hand" evidence="4">
    <location>
        <begin position="42"/>
        <end position="75"/>
    </location>
</feature>
<name>A0AAD2D714_EUPCR</name>
<reference evidence="5" key="1">
    <citation type="submission" date="2023-07" db="EMBL/GenBank/DDBJ databases">
        <authorList>
            <consortium name="AG Swart"/>
            <person name="Singh M."/>
            <person name="Singh A."/>
            <person name="Seah K."/>
            <person name="Emmerich C."/>
        </authorList>
    </citation>
    <scope>NUCLEOTIDE SEQUENCE</scope>
    <source>
        <strain evidence="5">DP1</strain>
    </source>
</reference>
<evidence type="ECO:0000259" key="4">
    <source>
        <dbReference type="PROSITE" id="PS50222"/>
    </source>
</evidence>
<evidence type="ECO:0000313" key="5">
    <source>
        <dbReference type="EMBL" id="CAI2381951.1"/>
    </source>
</evidence>
<dbReference type="InterPro" id="IPR011992">
    <property type="entry name" value="EF-hand-dom_pair"/>
</dbReference>
<dbReference type="Pfam" id="PF13499">
    <property type="entry name" value="EF-hand_7"/>
    <property type="match status" value="1"/>
</dbReference>
<dbReference type="SMART" id="SM00054">
    <property type="entry name" value="EFh"/>
    <property type="match status" value="2"/>
</dbReference>
<dbReference type="InterPro" id="IPR050145">
    <property type="entry name" value="Centrin_CML-like"/>
</dbReference>